<organism evidence="1 2">
    <name type="scientific">Marssonina brunnea f. sp. multigermtubi (strain MB_m1)</name>
    <name type="common">Marssonina leaf spot fungus</name>
    <dbReference type="NCBI Taxonomy" id="1072389"/>
    <lineage>
        <taxon>Eukaryota</taxon>
        <taxon>Fungi</taxon>
        <taxon>Dikarya</taxon>
        <taxon>Ascomycota</taxon>
        <taxon>Pezizomycotina</taxon>
        <taxon>Leotiomycetes</taxon>
        <taxon>Helotiales</taxon>
        <taxon>Drepanopezizaceae</taxon>
        <taxon>Drepanopeziza</taxon>
    </lineage>
</organism>
<dbReference type="AlphaFoldDB" id="K1XDG1"/>
<dbReference type="KEGG" id="mbe:MBM_03155"/>
<dbReference type="Proteomes" id="UP000006753">
    <property type="component" value="Unassembled WGS sequence"/>
</dbReference>
<protein>
    <submittedName>
        <fullName evidence="1">Uncharacterized protein</fullName>
    </submittedName>
</protein>
<name>K1XDG1_MARBU</name>
<reference evidence="1 2" key="1">
    <citation type="journal article" date="2012" name="BMC Genomics">
        <title>Sequencing the genome of Marssonina brunnea reveals fungus-poplar co-evolution.</title>
        <authorList>
            <person name="Zhu S."/>
            <person name="Cao Y.-Z."/>
            <person name="Jiang C."/>
            <person name="Tan B.-Y."/>
            <person name="Wang Z."/>
            <person name="Feng S."/>
            <person name="Zhang L."/>
            <person name="Su X.-H."/>
            <person name="Brejova B."/>
            <person name="Vinar T."/>
            <person name="Xu M."/>
            <person name="Wang M.-X."/>
            <person name="Zhang S.-G."/>
            <person name="Huang M.-R."/>
            <person name="Wu R."/>
            <person name="Zhou Y."/>
        </authorList>
    </citation>
    <scope>NUCLEOTIDE SEQUENCE [LARGE SCALE GENOMIC DNA]</scope>
    <source>
        <strain evidence="1 2">MB_m1</strain>
    </source>
</reference>
<evidence type="ECO:0000313" key="2">
    <source>
        <dbReference type="Proteomes" id="UP000006753"/>
    </source>
</evidence>
<sequence length="114" mass="12664">MCSRTVIGRFSRTDNYSLDAGSITSLISIYGDEMDISRFRIMLGHSEQAKGDFNDSIYLNDGNDFTFAARAGKVSVIMTEFNALLFSAALPGRISKAYKRQRRAESRLPGILEA</sequence>
<dbReference type="OrthoDB" id="10342681at2759"/>
<accession>K1XDG1</accession>
<keyword evidence="2" id="KW-1185">Reference proteome</keyword>
<evidence type="ECO:0000313" key="1">
    <source>
        <dbReference type="EMBL" id="EKD18913.1"/>
    </source>
</evidence>
<dbReference type="HOGENOM" id="CLU_2121602_0_0_1"/>
<gene>
    <name evidence="1" type="ORF">MBM_03155</name>
</gene>
<dbReference type="InParanoid" id="K1XDG1"/>
<proteinExistence type="predicted"/>
<dbReference type="EMBL" id="JH921432">
    <property type="protein sequence ID" value="EKD18913.1"/>
    <property type="molecule type" value="Genomic_DNA"/>
</dbReference>